<keyword evidence="2" id="KW-0503">Monooxygenase</keyword>
<dbReference type="GO" id="GO:0004497">
    <property type="term" value="F:monooxygenase activity"/>
    <property type="evidence" value="ECO:0007669"/>
    <property type="project" value="UniProtKB-KW"/>
</dbReference>
<dbReference type="AlphaFoldDB" id="A0A382EPL6"/>
<dbReference type="Gene3D" id="3.50.50.60">
    <property type="entry name" value="FAD/NAD(P)-binding domain"/>
    <property type="match status" value="1"/>
</dbReference>
<dbReference type="PANTHER" id="PTHR43747">
    <property type="entry name" value="FAD-BINDING PROTEIN"/>
    <property type="match status" value="1"/>
</dbReference>
<evidence type="ECO:0000256" key="2">
    <source>
        <dbReference type="ARBA" id="ARBA00023033"/>
    </source>
</evidence>
<reference evidence="3" key="1">
    <citation type="submission" date="2018-05" db="EMBL/GenBank/DDBJ databases">
        <authorList>
            <person name="Lanie J.A."/>
            <person name="Ng W.-L."/>
            <person name="Kazmierczak K.M."/>
            <person name="Andrzejewski T.M."/>
            <person name="Davidsen T.M."/>
            <person name="Wayne K.J."/>
            <person name="Tettelin H."/>
            <person name="Glass J.I."/>
            <person name="Rusch D."/>
            <person name="Podicherti R."/>
            <person name="Tsui H.-C.T."/>
            <person name="Winkler M.E."/>
        </authorList>
    </citation>
    <scope>NUCLEOTIDE SEQUENCE</scope>
</reference>
<protein>
    <recommendedName>
        <fullName evidence="4">FAD-binding domain-containing protein</fullName>
    </recommendedName>
</protein>
<accession>A0A382EPL6</accession>
<keyword evidence="1" id="KW-0560">Oxidoreductase</keyword>
<evidence type="ECO:0000313" key="3">
    <source>
        <dbReference type="EMBL" id="SVB52680.1"/>
    </source>
</evidence>
<dbReference type="SUPFAM" id="SSF51905">
    <property type="entry name" value="FAD/NAD(P)-binding domain"/>
    <property type="match status" value="1"/>
</dbReference>
<dbReference type="Pfam" id="PF04820">
    <property type="entry name" value="Trp_halogenase"/>
    <property type="match status" value="1"/>
</dbReference>
<organism evidence="3">
    <name type="scientific">marine metagenome</name>
    <dbReference type="NCBI Taxonomy" id="408172"/>
    <lineage>
        <taxon>unclassified sequences</taxon>
        <taxon>metagenomes</taxon>
        <taxon>ecological metagenomes</taxon>
    </lineage>
</organism>
<dbReference type="EMBL" id="UINC01045659">
    <property type="protein sequence ID" value="SVB52680.1"/>
    <property type="molecule type" value="Genomic_DNA"/>
</dbReference>
<evidence type="ECO:0000256" key="1">
    <source>
        <dbReference type="ARBA" id="ARBA00023002"/>
    </source>
</evidence>
<sequence length="418" mass="45538">RHEFFSEGLEGYHVERRSLEDVLVAAAEATGVRIYPGYSARSAIEDPDGWLVTCEATNGSSVSLRASFVIDATGRRGVLARREGREPDPSTTTLSVLAHWRKPGGWDPETAYNTLLESYEDGWAWSVPLDAQTRCFSVVIDQRQSGAVGGSAGDILATELLKTVHIGPLLAGAVPAGKAWACPSSLYAARRYARRRLVIVGDAGSFIDPLSSFGIKKALSSGWLGGIVTHTSLVDPSMAETAVDFFDEREREVYRTYRRLSAVYFEEAAAVYDHPYWRSRAESARAAGGWRKDATGDPDFIRQTEVPEAKVRAAFEAIRARQELGAVVNSDLSMFKGPAIEGHRIVLARHLASEAYPEGMRFVNNVDLCVLVDLMPVHSDVPELWAAYNGVSTPVSLPDFLTALATTFAAGFVRHGTG</sequence>
<dbReference type="InterPro" id="IPR036188">
    <property type="entry name" value="FAD/NAD-bd_sf"/>
</dbReference>
<feature type="non-terminal residue" evidence="3">
    <location>
        <position position="1"/>
    </location>
</feature>
<dbReference type="InterPro" id="IPR050816">
    <property type="entry name" value="Flavin-dep_Halogenase_NPB"/>
</dbReference>
<name>A0A382EPL6_9ZZZZ</name>
<dbReference type="PANTHER" id="PTHR43747:SF5">
    <property type="entry name" value="FAD-BINDING DOMAIN-CONTAINING PROTEIN"/>
    <property type="match status" value="1"/>
</dbReference>
<evidence type="ECO:0008006" key="4">
    <source>
        <dbReference type="Google" id="ProtNLM"/>
    </source>
</evidence>
<gene>
    <name evidence="3" type="ORF">METZ01_LOCUS205534</name>
</gene>
<proteinExistence type="predicted"/>
<dbReference type="InterPro" id="IPR006905">
    <property type="entry name" value="Flavin_halogenase"/>
</dbReference>